<organism evidence="5 6">
    <name type="scientific">Streptomyces narbonensis</name>
    <dbReference type="NCBI Taxonomy" id="67333"/>
    <lineage>
        <taxon>Bacteria</taxon>
        <taxon>Bacillati</taxon>
        <taxon>Actinomycetota</taxon>
        <taxon>Actinomycetes</taxon>
        <taxon>Kitasatosporales</taxon>
        <taxon>Streptomycetaceae</taxon>
        <taxon>Streptomyces</taxon>
    </lineage>
</organism>
<evidence type="ECO:0000313" key="6">
    <source>
        <dbReference type="Proteomes" id="UP001551329"/>
    </source>
</evidence>
<evidence type="ECO:0000259" key="2">
    <source>
        <dbReference type="Pfam" id="PF07905"/>
    </source>
</evidence>
<dbReference type="Pfam" id="PF17853">
    <property type="entry name" value="GGDEF_2"/>
    <property type="match status" value="1"/>
</dbReference>
<dbReference type="Pfam" id="PF13556">
    <property type="entry name" value="HTH_30"/>
    <property type="match status" value="1"/>
</dbReference>
<dbReference type="EMBL" id="JBEZAE010000021">
    <property type="protein sequence ID" value="MEU7073827.1"/>
    <property type="molecule type" value="Genomic_DNA"/>
</dbReference>
<protein>
    <submittedName>
        <fullName evidence="5">PucR family transcriptional regulator ligand-binding domain-containing protein</fullName>
    </submittedName>
</protein>
<dbReference type="Gene3D" id="1.10.10.2840">
    <property type="entry name" value="PucR C-terminal helix-turn-helix domain"/>
    <property type="match status" value="1"/>
</dbReference>
<feature type="domain" description="CdaR GGDEF-like" evidence="4">
    <location>
        <begin position="286"/>
        <end position="403"/>
    </location>
</feature>
<dbReference type="InterPro" id="IPR051448">
    <property type="entry name" value="CdaR-like_regulators"/>
</dbReference>
<comment type="similarity">
    <text evidence="1">Belongs to the CdaR family.</text>
</comment>
<sequence>MPPTLASLVQHSALKLVVRAGEDRLDTPVRWAHVSELADPVPYMEGGELLLTTALTLDAEDLEAMRRYVRRLLGAGVVGLGFAVGVNYEEIPSALLEAAREEHLPLLEVPRRTPFLAISKAVSAAISADQYRAVTAGFEAQRELTRAALAEGPEAVVTRLAAHVDGWAALYDTSGTVVAVSPEWATRRAARLTPDVERLRDRPAPASAVVGGTDDRVELQSLGSGRRVRGALAVGTGAPLGTAERYAVHSAIALLTLTTERSRSLQAAEQRLGAAVLKLMLAGQPDHARAVAGEVYGGLLDAPFRLLVAEPAGGEQAAEAPLPALAETLETAAARAGEAVLTVPESEGRLVVLAGDGGAVVTACHAYAEREAEETGLVVGLSAPAGPVAAATAYKQAEQALAVARRRGRALVEHEELAAGSVLPLLADDAVRAFADGMLRALREHDATGRGDLVASLRAWLSRHGQWDAAAADLGVHRHTLRYRMRRVEEILGRSLDDADVRMELWLALKATGEDTA</sequence>
<evidence type="ECO:0000259" key="4">
    <source>
        <dbReference type="Pfam" id="PF17853"/>
    </source>
</evidence>
<dbReference type="Pfam" id="PF07905">
    <property type="entry name" value="PucR"/>
    <property type="match status" value="1"/>
</dbReference>
<feature type="domain" description="Purine catabolism PurC-like" evidence="2">
    <location>
        <begin position="8"/>
        <end position="126"/>
    </location>
</feature>
<feature type="domain" description="PucR C-terminal helix-turn-helix" evidence="3">
    <location>
        <begin position="453"/>
        <end position="511"/>
    </location>
</feature>
<dbReference type="InterPro" id="IPR041522">
    <property type="entry name" value="CdaR_GGDEF"/>
</dbReference>
<dbReference type="Proteomes" id="UP001551329">
    <property type="component" value="Unassembled WGS sequence"/>
</dbReference>
<dbReference type="InterPro" id="IPR042070">
    <property type="entry name" value="PucR_C-HTH_sf"/>
</dbReference>
<dbReference type="RefSeq" id="WP_358475625.1">
    <property type="nucleotide sequence ID" value="NZ_JBEZAE010000021.1"/>
</dbReference>
<reference evidence="5 6" key="1">
    <citation type="submission" date="2024-06" db="EMBL/GenBank/DDBJ databases">
        <title>The Natural Products Discovery Center: Release of the First 8490 Sequenced Strains for Exploring Actinobacteria Biosynthetic Diversity.</title>
        <authorList>
            <person name="Kalkreuter E."/>
            <person name="Kautsar S.A."/>
            <person name="Yang D."/>
            <person name="Bader C.D."/>
            <person name="Teijaro C.N."/>
            <person name="Fluegel L."/>
            <person name="Davis C.M."/>
            <person name="Simpson J.R."/>
            <person name="Lauterbach L."/>
            <person name="Steele A.D."/>
            <person name="Gui C."/>
            <person name="Meng S."/>
            <person name="Li G."/>
            <person name="Viehrig K."/>
            <person name="Ye F."/>
            <person name="Su P."/>
            <person name="Kiefer A.F."/>
            <person name="Nichols A."/>
            <person name="Cepeda A.J."/>
            <person name="Yan W."/>
            <person name="Fan B."/>
            <person name="Jiang Y."/>
            <person name="Adhikari A."/>
            <person name="Zheng C.-J."/>
            <person name="Schuster L."/>
            <person name="Cowan T.M."/>
            <person name="Smanski M.J."/>
            <person name="Chevrette M.G."/>
            <person name="De Carvalho L.P.S."/>
            <person name="Shen B."/>
        </authorList>
    </citation>
    <scope>NUCLEOTIDE SEQUENCE [LARGE SCALE GENOMIC DNA]</scope>
    <source>
        <strain evidence="5 6">NPDC045974</strain>
    </source>
</reference>
<name>A0ABV3CGB7_9ACTN</name>
<gene>
    <name evidence="5" type="ORF">AB0A88_27295</name>
</gene>
<evidence type="ECO:0000256" key="1">
    <source>
        <dbReference type="ARBA" id="ARBA00006754"/>
    </source>
</evidence>
<dbReference type="InterPro" id="IPR012914">
    <property type="entry name" value="PucR_dom"/>
</dbReference>
<proteinExistence type="inferred from homology"/>
<evidence type="ECO:0000313" key="5">
    <source>
        <dbReference type="EMBL" id="MEU7073827.1"/>
    </source>
</evidence>
<dbReference type="PANTHER" id="PTHR33744">
    <property type="entry name" value="CARBOHYDRATE DIACID REGULATOR"/>
    <property type="match status" value="1"/>
</dbReference>
<comment type="caution">
    <text evidence="5">The sequence shown here is derived from an EMBL/GenBank/DDBJ whole genome shotgun (WGS) entry which is preliminary data.</text>
</comment>
<keyword evidence="6" id="KW-1185">Reference proteome</keyword>
<dbReference type="InterPro" id="IPR025736">
    <property type="entry name" value="PucR_C-HTH_dom"/>
</dbReference>
<evidence type="ECO:0000259" key="3">
    <source>
        <dbReference type="Pfam" id="PF13556"/>
    </source>
</evidence>
<dbReference type="PANTHER" id="PTHR33744:SF1">
    <property type="entry name" value="DNA-BINDING TRANSCRIPTIONAL ACTIVATOR ADER"/>
    <property type="match status" value="1"/>
</dbReference>
<accession>A0ABV3CGB7</accession>